<dbReference type="InterPro" id="IPR011990">
    <property type="entry name" value="TPR-like_helical_dom_sf"/>
</dbReference>
<reference evidence="11" key="2">
    <citation type="submission" date="2025-09" db="UniProtKB">
        <authorList>
            <consortium name="Ensembl"/>
        </authorList>
    </citation>
    <scope>IDENTIFICATION</scope>
</reference>
<dbReference type="PROSITE" id="PS50005">
    <property type="entry name" value="TPR"/>
    <property type="match status" value="1"/>
</dbReference>
<proteinExistence type="predicted"/>
<evidence type="ECO:0000256" key="6">
    <source>
        <dbReference type="ARBA" id="ARBA00023273"/>
    </source>
</evidence>
<feature type="compositionally biased region" description="Acidic residues" evidence="10">
    <location>
        <begin position="513"/>
        <end position="523"/>
    </location>
</feature>
<dbReference type="SUPFAM" id="SSF48452">
    <property type="entry name" value="TPR-like"/>
    <property type="match status" value="2"/>
</dbReference>
<evidence type="ECO:0000256" key="9">
    <source>
        <dbReference type="PROSITE-ProRule" id="PRU00339"/>
    </source>
</evidence>
<feature type="repeat" description="TPR" evidence="9">
    <location>
        <begin position="15"/>
        <end position="48"/>
    </location>
</feature>
<evidence type="ECO:0000313" key="12">
    <source>
        <dbReference type="Proteomes" id="UP000694569"/>
    </source>
</evidence>
<keyword evidence="5" id="KW-0206">Cytoskeleton</keyword>
<comment type="subcellular location">
    <subcellularLocation>
        <location evidence="1">Cytoplasm</location>
        <location evidence="1">Cytoskeleton</location>
        <location evidence="1">Cilium axoneme</location>
    </subcellularLocation>
</comment>
<evidence type="ECO:0000256" key="5">
    <source>
        <dbReference type="ARBA" id="ARBA00023212"/>
    </source>
</evidence>
<feature type="region of interest" description="Disordered" evidence="10">
    <location>
        <begin position="493"/>
        <end position="537"/>
    </location>
</feature>
<keyword evidence="12" id="KW-1185">Reference proteome</keyword>
<evidence type="ECO:0000256" key="2">
    <source>
        <dbReference type="ARBA" id="ARBA00022490"/>
    </source>
</evidence>
<dbReference type="OrthoDB" id="10268002at2759"/>
<dbReference type="GO" id="GO:0003341">
    <property type="term" value="P:cilium movement"/>
    <property type="evidence" value="ECO:0007669"/>
    <property type="project" value="UniProtKB-ARBA"/>
</dbReference>
<gene>
    <name evidence="11" type="primary">ODAD4</name>
</gene>
<name>A0A8C5QV23_9ANUR</name>
<dbReference type="PANTHER" id="PTHR23040">
    <property type="match status" value="1"/>
</dbReference>
<accession>A0A8C5QV23</accession>
<dbReference type="InterPro" id="IPR040111">
    <property type="entry name" value="ODAD4"/>
</dbReference>
<evidence type="ECO:0000256" key="1">
    <source>
        <dbReference type="ARBA" id="ARBA00004430"/>
    </source>
</evidence>
<dbReference type="GeneTree" id="ENSGT00390000007911"/>
<dbReference type="FunFam" id="1.25.40.10:FF:000189">
    <property type="entry name" value="Tetratricopeptide repeat domain 25"/>
    <property type="match status" value="1"/>
</dbReference>
<dbReference type="InterPro" id="IPR019734">
    <property type="entry name" value="TPR_rpt"/>
</dbReference>
<evidence type="ECO:0000256" key="10">
    <source>
        <dbReference type="SAM" id="MobiDB-lite"/>
    </source>
</evidence>
<dbReference type="FunFam" id="1.25.40.10:FF:000274">
    <property type="entry name" value="Tetratricopeptide repeat domain 25"/>
    <property type="match status" value="1"/>
</dbReference>
<dbReference type="PANTHER" id="PTHR23040:SF1">
    <property type="entry name" value="OUTER DYNEIN ARM-DOCKING COMPLEX SUBUNIT 4"/>
    <property type="match status" value="1"/>
</dbReference>
<keyword evidence="2" id="KW-0963">Cytoplasm</keyword>
<reference evidence="11" key="1">
    <citation type="submission" date="2025-08" db="UniProtKB">
        <authorList>
            <consortium name="Ensembl"/>
        </authorList>
    </citation>
    <scope>IDENTIFICATION</scope>
</reference>
<sequence length="537" mass="60835">MAEEGDTEQGPRSSFTTYMAEGEQLYLKGDYGKAAESFCNALILQPTEKNCLVARSKCHLKLGEPDSALRDAEASLQDDDKFFKGLYQKAEALYAMGDFEFALVFYHRGFKLRPELQEFRLGIQKAQEAIENSVGTPASIKLDNSGNIQFVSKQEEVQSKKAKQKENTKAAKKDQKQQKKEDPLRSQKTARQLLGELYSDKEYLEALLQDQDLVKGNARSGLKIQSLILDGLNYLDTRTEFWRQQKPIYARERDRKIMQQKWNRSKSKPSDPSQYILKSLEEIDQLLFNGNAEGSLKKAQKVIKNVQNWKEEDVPNKQELIGNLYSCIGNAQMDLGQMEEALQSHTKDLRIAKEHNLPDANSRALDNIGRVNARVGRFKDAIKAWEEKIPLASSSLEKTWLFHEIGRCYLALDVMDEAKDYGEKSQAAAEEAKDIEWQLNASVLVAQAQVKLEDFESAVTNFKKALESAKLLYNEEAELAIINALEDARRGKVEQKNLERPENGIEGSALDNNEQDGPEEGEESSPKDADRYQMLAT</sequence>
<dbReference type="Proteomes" id="UP000694569">
    <property type="component" value="Unplaced"/>
</dbReference>
<evidence type="ECO:0000256" key="4">
    <source>
        <dbReference type="ARBA" id="ARBA00022803"/>
    </source>
</evidence>
<feature type="region of interest" description="Disordered" evidence="10">
    <location>
        <begin position="154"/>
        <end position="186"/>
    </location>
</feature>
<evidence type="ECO:0000256" key="7">
    <source>
        <dbReference type="ARBA" id="ARBA00034139"/>
    </source>
</evidence>
<organism evidence="11 12">
    <name type="scientific">Leptobrachium leishanense</name>
    <name type="common">Leishan spiny toad</name>
    <dbReference type="NCBI Taxonomy" id="445787"/>
    <lineage>
        <taxon>Eukaryota</taxon>
        <taxon>Metazoa</taxon>
        <taxon>Chordata</taxon>
        <taxon>Craniata</taxon>
        <taxon>Vertebrata</taxon>
        <taxon>Euteleostomi</taxon>
        <taxon>Amphibia</taxon>
        <taxon>Batrachia</taxon>
        <taxon>Anura</taxon>
        <taxon>Pelobatoidea</taxon>
        <taxon>Megophryidae</taxon>
        <taxon>Leptobrachium</taxon>
    </lineage>
</organism>
<evidence type="ECO:0000256" key="3">
    <source>
        <dbReference type="ARBA" id="ARBA00022737"/>
    </source>
</evidence>
<protein>
    <recommendedName>
        <fullName evidence="7">Outer dynein arm-docking complex subunit 4</fullName>
    </recommendedName>
    <alternativeName>
        <fullName evidence="8">Tetratricopeptide repeat protein 25</fullName>
    </alternativeName>
</protein>
<feature type="compositionally biased region" description="Basic and acidic residues" evidence="10">
    <location>
        <begin position="154"/>
        <end position="185"/>
    </location>
</feature>
<dbReference type="GO" id="GO:0005930">
    <property type="term" value="C:axoneme"/>
    <property type="evidence" value="ECO:0007669"/>
    <property type="project" value="UniProtKB-SubCell"/>
</dbReference>
<dbReference type="AlphaFoldDB" id="A0A8C5QV23"/>
<keyword evidence="6" id="KW-0966">Cell projection</keyword>
<evidence type="ECO:0000313" key="11">
    <source>
        <dbReference type="Ensembl" id="ENSLLEP00000041974.1"/>
    </source>
</evidence>
<feature type="compositionally biased region" description="Basic and acidic residues" evidence="10">
    <location>
        <begin position="493"/>
        <end position="503"/>
    </location>
</feature>
<dbReference type="GO" id="GO:0036158">
    <property type="term" value="P:outer dynein arm assembly"/>
    <property type="evidence" value="ECO:0007669"/>
    <property type="project" value="UniProtKB-ARBA"/>
</dbReference>
<evidence type="ECO:0000256" key="8">
    <source>
        <dbReference type="ARBA" id="ARBA00034143"/>
    </source>
</evidence>
<keyword evidence="3" id="KW-0677">Repeat</keyword>
<dbReference type="SMART" id="SM00028">
    <property type="entry name" value="TPR"/>
    <property type="match status" value="6"/>
</dbReference>
<dbReference type="Ensembl" id="ENSLLET00000043654.1">
    <property type="protein sequence ID" value="ENSLLEP00000041974.1"/>
    <property type="gene ID" value="ENSLLEG00000026698.1"/>
</dbReference>
<keyword evidence="4 9" id="KW-0802">TPR repeat</keyword>
<dbReference type="Gene3D" id="1.25.40.10">
    <property type="entry name" value="Tetratricopeptide repeat domain"/>
    <property type="match status" value="2"/>
</dbReference>